<dbReference type="InterPro" id="IPR047153">
    <property type="entry name" value="TRIM45/56/19-like"/>
</dbReference>
<dbReference type="PANTHER" id="PTHR25462">
    <property type="entry name" value="BONUS, ISOFORM C-RELATED"/>
    <property type="match status" value="1"/>
</dbReference>
<dbReference type="SUPFAM" id="SSF57845">
    <property type="entry name" value="B-box zinc-binding domain"/>
    <property type="match status" value="1"/>
</dbReference>
<dbReference type="GeneID" id="119726161"/>
<dbReference type="AlphaFoldDB" id="A0A913ZRC6"/>
<dbReference type="PROSITE" id="PS50119">
    <property type="entry name" value="ZF_BBOX"/>
    <property type="match status" value="2"/>
</dbReference>
<dbReference type="OrthoDB" id="423498at2759"/>
<protein>
    <submittedName>
        <fullName evidence="8">Uncharacterized protein</fullName>
    </submittedName>
</protein>
<dbReference type="Gene3D" id="3.30.160.60">
    <property type="entry name" value="Classic Zinc Finger"/>
    <property type="match status" value="1"/>
</dbReference>
<dbReference type="Pfam" id="PF22586">
    <property type="entry name" value="ANCHR-like_BBOX"/>
    <property type="match status" value="1"/>
</dbReference>
<dbReference type="Gene3D" id="2.120.10.30">
    <property type="entry name" value="TolB, C-terminal domain"/>
    <property type="match status" value="1"/>
</dbReference>
<feature type="signal peptide" evidence="5">
    <location>
        <begin position="1"/>
        <end position="19"/>
    </location>
</feature>
<dbReference type="RefSeq" id="XP_038053705.1">
    <property type="nucleotide sequence ID" value="XM_038197777.1"/>
</dbReference>
<dbReference type="InterPro" id="IPR013083">
    <property type="entry name" value="Znf_RING/FYVE/PHD"/>
</dbReference>
<sequence>MCFIFRLKVCLLLSHQAQTVKMASNVTVQSVLEKISVNHLECSFCTNRFRQPKLLDCLHSFCLQCLQELRQSQDPSGTKLTCPLCRRETMLKGSGVADLPNNFAFSALVEEVTMQEKLLEGQGSDIKCQNCDEENQAISRCMDCDHFLCQECQKAHKRMTFMKSHKIYTLAQLRSGEIVYKSKLREDIPQCGNHPDQNLNVYCNTCQQVICTPCSVLDHAKHSLIGLPVAFEKCQKKVKELVARVGKSKTKLNNTIEKTCKSRKKLNTMFANTKKKITEKANQEVAKIRQEEQKLLKETDRIYQKRVTTFDAAQANNSKDVIQTEHKLEEVKQLMNQASCYEILELQQKLLHNLSELTGKQPQQVPDKLTFMDFEDGERSLGRLILEEEPKAAAKQSPRPARSCVKEKWKLKTEFKKIGLIIDSIFSCKLLVSALSNNEILALRRFFGISALFTVSMPNGQHTPSPIPQRLQISGLTDDVRCIAVSRDDKLLAVDGQVVKVFNKQHQLLHQFTPGRGSDSQPTCLAVDDSNLIAVGYKEKKEISLHNPDGSLIRRLPAPMIGGYLTMYNHCLIYTNYGKKRLVCVDYYGASVFSVDMTSNIQGGNWHPDGVCCDSDGSIYVVVYGYPTGDILHYSPDGKYIGCVIKGCDDPRGMTFTSGGELVVAAGDSVKVYHRV</sequence>
<dbReference type="OMA" id="NELIVFH"/>
<feature type="chain" id="PRO_5037387642" evidence="5">
    <location>
        <begin position="20"/>
        <end position="676"/>
    </location>
</feature>
<keyword evidence="9" id="KW-1185">Reference proteome</keyword>
<feature type="domain" description="B box-type" evidence="7">
    <location>
        <begin position="186"/>
        <end position="227"/>
    </location>
</feature>
<evidence type="ECO:0000259" key="6">
    <source>
        <dbReference type="PROSITE" id="PS50089"/>
    </source>
</evidence>
<dbReference type="GO" id="GO:0008270">
    <property type="term" value="F:zinc ion binding"/>
    <property type="evidence" value="ECO:0007669"/>
    <property type="project" value="UniProtKB-KW"/>
</dbReference>
<keyword evidence="2 4" id="KW-0863">Zinc-finger</keyword>
<dbReference type="SUPFAM" id="SSF57850">
    <property type="entry name" value="RING/U-box"/>
    <property type="match status" value="1"/>
</dbReference>
<dbReference type="PROSITE" id="PS00518">
    <property type="entry name" value="ZF_RING_1"/>
    <property type="match status" value="1"/>
</dbReference>
<dbReference type="InterPro" id="IPR011042">
    <property type="entry name" value="6-blade_b-propeller_TolB-like"/>
</dbReference>
<evidence type="ECO:0000256" key="4">
    <source>
        <dbReference type="PROSITE-ProRule" id="PRU00024"/>
    </source>
</evidence>
<dbReference type="InterPro" id="IPR000315">
    <property type="entry name" value="Znf_B-box"/>
</dbReference>
<dbReference type="CDD" id="cd19756">
    <property type="entry name" value="Bbox2"/>
    <property type="match status" value="1"/>
</dbReference>
<dbReference type="Gene3D" id="4.10.830.40">
    <property type="match status" value="1"/>
</dbReference>
<dbReference type="PANTHER" id="PTHR25462:SF296">
    <property type="entry name" value="MEIOTIC P26, ISOFORM F"/>
    <property type="match status" value="1"/>
</dbReference>
<evidence type="ECO:0000313" key="9">
    <source>
        <dbReference type="Proteomes" id="UP000887568"/>
    </source>
</evidence>
<dbReference type="SMART" id="SM00336">
    <property type="entry name" value="BBOX"/>
    <property type="match status" value="2"/>
</dbReference>
<dbReference type="Pfam" id="PF00097">
    <property type="entry name" value="zf-C3HC4"/>
    <property type="match status" value="1"/>
</dbReference>
<dbReference type="InterPro" id="IPR001841">
    <property type="entry name" value="Znf_RING"/>
</dbReference>
<evidence type="ECO:0000256" key="2">
    <source>
        <dbReference type="ARBA" id="ARBA00022771"/>
    </source>
</evidence>
<dbReference type="Proteomes" id="UP000887568">
    <property type="component" value="Unplaced"/>
</dbReference>
<proteinExistence type="predicted"/>
<dbReference type="Pfam" id="PF00643">
    <property type="entry name" value="zf-B_box"/>
    <property type="match status" value="1"/>
</dbReference>
<keyword evidence="3" id="KW-0862">Zinc</keyword>
<keyword evidence="1" id="KW-0479">Metal-binding</keyword>
<feature type="domain" description="B box-type" evidence="7">
    <location>
        <begin position="123"/>
        <end position="170"/>
    </location>
</feature>
<dbReference type="SUPFAM" id="SSF63829">
    <property type="entry name" value="Calcium-dependent phosphotriesterase"/>
    <property type="match status" value="1"/>
</dbReference>
<dbReference type="Gene3D" id="3.30.40.10">
    <property type="entry name" value="Zinc/RING finger domain, C3HC4 (zinc finger)"/>
    <property type="match status" value="1"/>
</dbReference>
<dbReference type="InterPro" id="IPR017907">
    <property type="entry name" value="Znf_RING_CS"/>
</dbReference>
<name>A0A913ZRC6_PATMI</name>
<evidence type="ECO:0000259" key="7">
    <source>
        <dbReference type="PROSITE" id="PS50119"/>
    </source>
</evidence>
<dbReference type="EnsemblMetazoa" id="XM_038197777.1">
    <property type="protein sequence ID" value="XP_038053705.1"/>
    <property type="gene ID" value="LOC119726161"/>
</dbReference>
<keyword evidence="5" id="KW-0732">Signal</keyword>
<feature type="domain" description="RING-type" evidence="6">
    <location>
        <begin position="42"/>
        <end position="86"/>
    </location>
</feature>
<evidence type="ECO:0000313" key="8">
    <source>
        <dbReference type="EnsemblMetazoa" id="XP_038053705.1"/>
    </source>
</evidence>
<dbReference type="SMART" id="SM00184">
    <property type="entry name" value="RING"/>
    <property type="match status" value="2"/>
</dbReference>
<evidence type="ECO:0000256" key="5">
    <source>
        <dbReference type="SAM" id="SignalP"/>
    </source>
</evidence>
<accession>A0A913ZRC6</accession>
<dbReference type="InterPro" id="IPR018957">
    <property type="entry name" value="Znf_C3HC4_RING-type"/>
</dbReference>
<evidence type="ECO:0000256" key="1">
    <source>
        <dbReference type="ARBA" id="ARBA00022723"/>
    </source>
</evidence>
<evidence type="ECO:0000256" key="3">
    <source>
        <dbReference type="ARBA" id="ARBA00022833"/>
    </source>
</evidence>
<dbReference type="PROSITE" id="PS50089">
    <property type="entry name" value="ZF_RING_2"/>
    <property type="match status" value="1"/>
</dbReference>
<reference evidence="8" key="1">
    <citation type="submission" date="2022-11" db="UniProtKB">
        <authorList>
            <consortium name="EnsemblMetazoa"/>
        </authorList>
    </citation>
    <scope>IDENTIFICATION</scope>
</reference>
<organism evidence="8 9">
    <name type="scientific">Patiria miniata</name>
    <name type="common">Bat star</name>
    <name type="synonym">Asterina miniata</name>
    <dbReference type="NCBI Taxonomy" id="46514"/>
    <lineage>
        <taxon>Eukaryota</taxon>
        <taxon>Metazoa</taxon>
        <taxon>Echinodermata</taxon>
        <taxon>Eleutherozoa</taxon>
        <taxon>Asterozoa</taxon>
        <taxon>Asteroidea</taxon>
        <taxon>Valvatacea</taxon>
        <taxon>Valvatida</taxon>
        <taxon>Asterinidae</taxon>
        <taxon>Patiria</taxon>
    </lineage>
</organism>